<dbReference type="EMBL" id="VIGC01000003">
    <property type="protein sequence ID" value="TQE97458.1"/>
    <property type="molecule type" value="Genomic_DNA"/>
</dbReference>
<protein>
    <submittedName>
        <fullName evidence="4">Gfo/Idh/MocA family oxidoreductase</fullName>
    </submittedName>
</protein>
<dbReference type="OrthoDB" id="9815825at2"/>
<keyword evidence="1" id="KW-0560">Oxidoreductase</keyword>
<dbReference type="Gene3D" id="3.40.50.720">
    <property type="entry name" value="NAD(P)-binding Rossmann-like Domain"/>
    <property type="match status" value="1"/>
</dbReference>
<dbReference type="InterPro" id="IPR036291">
    <property type="entry name" value="NAD(P)-bd_dom_sf"/>
</dbReference>
<organism evidence="4 5">
    <name type="scientific">Litorilinea aerophila</name>
    <dbReference type="NCBI Taxonomy" id="1204385"/>
    <lineage>
        <taxon>Bacteria</taxon>
        <taxon>Bacillati</taxon>
        <taxon>Chloroflexota</taxon>
        <taxon>Caldilineae</taxon>
        <taxon>Caldilineales</taxon>
        <taxon>Caldilineaceae</taxon>
        <taxon>Litorilinea</taxon>
    </lineage>
</organism>
<evidence type="ECO:0000256" key="1">
    <source>
        <dbReference type="ARBA" id="ARBA00023002"/>
    </source>
</evidence>
<dbReference type="Gene3D" id="3.30.360.10">
    <property type="entry name" value="Dihydrodipicolinate Reductase, domain 2"/>
    <property type="match status" value="1"/>
</dbReference>
<sequence>MKLAFVGFQHPHMLEMYHHAQILDGVAVVAACEENEGTRQHLMARGDVSITHERFDQMLDAVECDAVAVGDYFARRGSLILQALARGKHVLVDKPVCTSLAEIGQIERICRERGLKLGCMLTMRDSGPIIGLRNLIRSGLIGDVQAISFGGQHPLLPGTRPSWYFEPGKHGGTINDIVIHAVDAIPWITGQPFTVLHAARTWNALAREHPHFRDGGQIMASLGNACGVLGDVSYFMPNSMGYSLPHYWRMTFWGEKGMVETSTTADSILVALDGEPQPRLEPLPEGNPAGYFKAFLAEIAGQSRPDQLTTDVILTATRQALTMQWAADVGAREVGL</sequence>
<dbReference type="GO" id="GO:0016491">
    <property type="term" value="F:oxidoreductase activity"/>
    <property type="evidence" value="ECO:0007669"/>
    <property type="project" value="UniProtKB-KW"/>
</dbReference>
<dbReference type="PANTHER" id="PTHR43818:SF11">
    <property type="entry name" value="BCDNA.GH03377"/>
    <property type="match status" value="1"/>
</dbReference>
<dbReference type="PANTHER" id="PTHR43818">
    <property type="entry name" value="BCDNA.GH03377"/>
    <property type="match status" value="1"/>
</dbReference>
<name>A0A540VL15_9CHLR</name>
<dbReference type="InterPro" id="IPR055170">
    <property type="entry name" value="GFO_IDH_MocA-like_dom"/>
</dbReference>
<dbReference type="SUPFAM" id="SSF51735">
    <property type="entry name" value="NAD(P)-binding Rossmann-fold domains"/>
    <property type="match status" value="1"/>
</dbReference>
<evidence type="ECO:0000313" key="5">
    <source>
        <dbReference type="Proteomes" id="UP000317371"/>
    </source>
</evidence>
<dbReference type="Pfam" id="PF22725">
    <property type="entry name" value="GFO_IDH_MocA_C3"/>
    <property type="match status" value="1"/>
</dbReference>
<feature type="domain" description="Gfo/Idh/MocA-like oxidoreductase N-terminal" evidence="2">
    <location>
        <begin position="5"/>
        <end position="117"/>
    </location>
</feature>
<dbReference type="RefSeq" id="WP_141608651.1">
    <property type="nucleotide sequence ID" value="NZ_VIGC02000003.1"/>
</dbReference>
<comment type="caution">
    <text evidence="4">The sequence shown here is derived from an EMBL/GenBank/DDBJ whole genome shotgun (WGS) entry which is preliminary data.</text>
</comment>
<keyword evidence="5" id="KW-1185">Reference proteome</keyword>
<feature type="domain" description="GFO/IDH/MocA-like oxidoreductase" evidence="3">
    <location>
        <begin position="132"/>
        <end position="260"/>
    </location>
</feature>
<evidence type="ECO:0000259" key="3">
    <source>
        <dbReference type="Pfam" id="PF22725"/>
    </source>
</evidence>
<dbReference type="GO" id="GO:0000166">
    <property type="term" value="F:nucleotide binding"/>
    <property type="evidence" value="ECO:0007669"/>
    <property type="project" value="InterPro"/>
</dbReference>
<dbReference type="AlphaFoldDB" id="A0A540VL15"/>
<dbReference type="InParanoid" id="A0A540VL15"/>
<gene>
    <name evidence="4" type="ORF">FKZ61_03330</name>
</gene>
<evidence type="ECO:0000313" key="4">
    <source>
        <dbReference type="EMBL" id="TQE97458.1"/>
    </source>
</evidence>
<proteinExistence type="predicted"/>
<dbReference type="InterPro" id="IPR050463">
    <property type="entry name" value="Gfo/Idh/MocA_oxidrdct_glycsds"/>
</dbReference>
<dbReference type="SUPFAM" id="SSF55347">
    <property type="entry name" value="Glyceraldehyde-3-phosphate dehydrogenase-like, C-terminal domain"/>
    <property type="match status" value="1"/>
</dbReference>
<evidence type="ECO:0000259" key="2">
    <source>
        <dbReference type="Pfam" id="PF01408"/>
    </source>
</evidence>
<accession>A0A540VL15</accession>
<dbReference type="Pfam" id="PF01408">
    <property type="entry name" value="GFO_IDH_MocA"/>
    <property type="match status" value="1"/>
</dbReference>
<dbReference type="InterPro" id="IPR000683">
    <property type="entry name" value="Gfo/Idh/MocA-like_OxRdtase_N"/>
</dbReference>
<dbReference type="Proteomes" id="UP000317371">
    <property type="component" value="Unassembled WGS sequence"/>
</dbReference>
<reference evidence="4 5" key="1">
    <citation type="submission" date="2019-06" db="EMBL/GenBank/DDBJ databases">
        <title>Genome sequence of Litorilinea aerophila BAA-2444.</title>
        <authorList>
            <person name="Maclea K.S."/>
            <person name="Maurais E.G."/>
            <person name="Iannazzi L.C."/>
        </authorList>
    </citation>
    <scope>NUCLEOTIDE SEQUENCE [LARGE SCALE GENOMIC DNA]</scope>
    <source>
        <strain evidence="4 5">ATCC BAA-2444</strain>
    </source>
</reference>